<dbReference type="RefSeq" id="WP_285610276.1">
    <property type="nucleotide sequence ID" value="NZ_BSDC01000004.1"/>
</dbReference>
<sequence length="113" mass="11586">MTSQTQAQPETETTGLSEITLNLIALGAAIGSNAERAFRAHQSRLEELGVAKEDMIEAVNMALRVKGDPHSQIMALAQTALVGESAGGCCGGACACEEAGGQKGDCGDDCDCK</sequence>
<name>A0ABQ5Q193_9BACT</name>
<reference evidence="1" key="1">
    <citation type="journal article" date="2023" name="Antonie Van Leeuwenhoek">
        <title>Mesoterricola silvestris gen. nov., sp. nov., Mesoterricola sediminis sp. nov., Geothrix oryzae sp. nov., Geothrix edaphica sp. nov., Geothrix rubra sp. nov., and Geothrix limicola sp. nov., six novel members of Acidobacteriota isolated from soils.</title>
        <authorList>
            <person name="Itoh H."/>
            <person name="Sugisawa Y."/>
            <person name="Mise K."/>
            <person name="Xu Z."/>
            <person name="Kuniyasu M."/>
            <person name="Ushijima N."/>
            <person name="Kawano K."/>
            <person name="Kobayashi E."/>
            <person name="Shiratori Y."/>
            <person name="Masuda Y."/>
            <person name="Senoo K."/>
        </authorList>
    </citation>
    <scope>NUCLEOTIDE SEQUENCE</scope>
    <source>
        <strain evidence="1">Red802</strain>
    </source>
</reference>
<dbReference type="InterPro" id="IPR029032">
    <property type="entry name" value="AhpD-like"/>
</dbReference>
<organism evidence="1 2">
    <name type="scientific">Geothrix edaphica</name>
    <dbReference type="NCBI Taxonomy" id="2927976"/>
    <lineage>
        <taxon>Bacteria</taxon>
        <taxon>Pseudomonadati</taxon>
        <taxon>Acidobacteriota</taxon>
        <taxon>Holophagae</taxon>
        <taxon>Holophagales</taxon>
        <taxon>Holophagaceae</taxon>
        <taxon>Geothrix</taxon>
    </lineage>
</organism>
<dbReference type="SUPFAM" id="SSF69118">
    <property type="entry name" value="AhpD-like"/>
    <property type="match status" value="1"/>
</dbReference>
<dbReference type="EMBL" id="BSDC01000004">
    <property type="protein sequence ID" value="GLH68387.1"/>
    <property type="molecule type" value="Genomic_DNA"/>
</dbReference>
<dbReference type="Gene3D" id="1.20.1290.10">
    <property type="entry name" value="AhpD-like"/>
    <property type="match status" value="1"/>
</dbReference>
<evidence type="ECO:0000313" key="1">
    <source>
        <dbReference type="EMBL" id="GLH68387.1"/>
    </source>
</evidence>
<gene>
    <name evidence="1" type="ORF">GETHED_27510</name>
</gene>
<accession>A0ABQ5Q193</accession>
<evidence type="ECO:0000313" key="2">
    <source>
        <dbReference type="Proteomes" id="UP001165044"/>
    </source>
</evidence>
<evidence type="ECO:0008006" key="3">
    <source>
        <dbReference type="Google" id="ProtNLM"/>
    </source>
</evidence>
<protein>
    <recommendedName>
        <fullName evidence="3">Carboxymuconolactone decarboxylase-like domain-containing protein</fullName>
    </recommendedName>
</protein>
<comment type="caution">
    <text evidence="1">The sequence shown here is derived from an EMBL/GenBank/DDBJ whole genome shotgun (WGS) entry which is preliminary data.</text>
</comment>
<keyword evidence="2" id="KW-1185">Reference proteome</keyword>
<proteinExistence type="predicted"/>
<dbReference type="Proteomes" id="UP001165044">
    <property type="component" value="Unassembled WGS sequence"/>
</dbReference>